<dbReference type="EMBL" id="LT607411">
    <property type="protein sequence ID" value="SCF34876.1"/>
    <property type="molecule type" value="Genomic_DNA"/>
</dbReference>
<comment type="subcellular location">
    <subcellularLocation>
        <location evidence="1">Membrane</location>
        <topology evidence="1">Multi-pass membrane protein</topology>
    </subcellularLocation>
</comment>
<evidence type="ECO:0000256" key="8">
    <source>
        <dbReference type="ARBA" id="ARBA00022989"/>
    </source>
</evidence>
<feature type="transmembrane region" description="Helical" evidence="13">
    <location>
        <begin position="12"/>
        <end position="29"/>
    </location>
</feature>
<dbReference type="Pfam" id="PF06736">
    <property type="entry name" value="TMEM175"/>
    <property type="match status" value="1"/>
</dbReference>
<dbReference type="AlphaFoldDB" id="A0A1C4ZQ04"/>
<evidence type="ECO:0000256" key="7">
    <source>
        <dbReference type="ARBA" id="ARBA00022958"/>
    </source>
</evidence>
<feature type="transmembrane region" description="Helical" evidence="13">
    <location>
        <begin position="149"/>
        <end position="164"/>
    </location>
</feature>
<keyword evidence="7" id="KW-0630">Potassium</keyword>
<comment type="similarity">
    <text evidence="2">Belongs to the TMEM175 family.</text>
</comment>
<feature type="transmembrane region" description="Helical" evidence="13">
    <location>
        <begin position="170"/>
        <end position="187"/>
    </location>
</feature>
<evidence type="ECO:0000313" key="14">
    <source>
        <dbReference type="EMBL" id="SCF34876.1"/>
    </source>
</evidence>
<evidence type="ECO:0000256" key="12">
    <source>
        <dbReference type="ARBA" id="ARBA00034430"/>
    </source>
</evidence>
<proteinExistence type="inferred from homology"/>
<dbReference type="GO" id="GO:0016020">
    <property type="term" value="C:membrane"/>
    <property type="evidence" value="ECO:0007669"/>
    <property type="project" value="UniProtKB-SubCell"/>
</dbReference>
<dbReference type="OrthoDB" id="7626281at2"/>
<evidence type="ECO:0000256" key="11">
    <source>
        <dbReference type="ARBA" id="ARBA00023303"/>
    </source>
</evidence>
<keyword evidence="9" id="KW-0406">Ion transport</keyword>
<feature type="transmembrane region" description="Helical" evidence="13">
    <location>
        <begin position="41"/>
        <end position="59"/>
    </location>
</feature>
<feature type="transmembrane region" description="Helical" evidence="13">
    <location>
        <begin position="71"/>
        <end position="91"/>
    </location>
</feature>
<evidence type="ECO:0000256" key="3">
    <source>
        <dbReference type="ARBA" id="ARBA00022448"/>
    </source>
</evidence>
<evidence type="ECO:0000256" key="5">
    <source>
        <dbReference type="ARBA" id="ARBA00022692"/>
    </source>
</evidence>
<dbReference type="InterPro" id="IPR010617">
    <property type="entry name" value="TMEM175-like"/>
</dbReference>
<keyword evidence="8 13" id="KW-1133">Transmembrane helix</keyword>
<evidence type="ECO:0000313" key="15">
    <source>
        <dbReference type="Proteomes" id="UP000198242"/>
    </source>
</evidence>
<evidence type="ECO:0000256" key="1">
    <source>
        <dbReference type="ARBA" id="ARBA00004141"/>
    </source>
</evidence>
<feature type="transmembrane region" description="Helical" evidence="13">
    <location>
        <begin position="106"/>
        <end position="128"/>
    </location>
</feature>
<keyword evidence="15" id="KW-1185">Reference proteome</keyword>
<gene>
    <name evidence="14" type="ORF">GA0074695_5899</name>
</gene>
<evidence type="ECO:0000256" key="10">
    <source>
        <dbReference type="ARBA" id="ARBA00023136"/>
    </source>
</evidence>
<evidence type="ECO:0000256" key="9">
    <source>
        <dbReference type="ARBA" id="ARBA00023065"/>
    </source>
</evidence>
<dbReference type="GO" id="GO:0015252">
    <property type="term" value="F:proton channel activity"/>
    <property type="evidence" value="ECO:0007669"/>
    <property type="project" value="InterPro"/>
</dbReference>
<dbReference type="RefSeq" id="WP_089009142.1">
    <property type="nucleotide sequence ID" value="NZ_LT607411.1"/>
</dbReference>
<keyword evidence="11" id="KW-0407">Ion channel</keyword>
<keyword evidence="3" id="KW-0813">Transport</keyword>
<evidence type="ECO:0000256" key="2">
    <source>
        <dbReference type="ARBA" id="ARBA00006920"/>
    </source>
</evidence>
<evidence type="ECO:0000256" key="13">
    <source>
        <dbReference type="SAM" id="Phobius"/>
    </source>
</evidence>
<keyword evidence="10 13" id="KW-0472">Membrane</keyword>
<organism evidence="14 15">
    <name type="scientific">Micromonospora viridifaciens</name>
    <dbReference type="NCBI Taxonomy" id="1881"/>
    <lineage>
        <taxon>Bacteria</taxon>
        <taxon>Bacillati</taxon>
        <taxon>Actinomycetota</taxon>
        <taxon>Actinomycetes</taxon>
        <taxon>Micromonosporales</taxon>
        <taxon>Micromonosporaceae</taxon>
        <taxon>Micromonospora</taxon>
    </lineage>
</organism>
<evidence type="ECO:0000256" key="4">
    <source>
        <dbReference type="ARBA" id="ARBA00022538"/>
    </source>
</evidence>
<protein>
    <submittedName>
        <fullName evidence="14">Uncharacterized membrane protein</fullName>
    </submittedName>
</protein>
<sequence>MRTNRLEAFSDGVLAIIITIMVLELKVPAGHHLSDLVHTTGVGLLTYLLSFVYVGIYWNNHHHMFQLVRQVSGGVLWANLALLFCLSLFPFTTGWVDDSRFERTPVVIYGLNLLSAAIAYFVLQGVIIRQQGPESALRQAIGADIKGKVSPVLYIAGILSALLIEGPVGVGLAEACFVVVAIMWVVPDRRIDRVIRQHGTEFDVPH</sequence>
<comment type="catalytic activity">
    <reaction evidence="12">
        <text>K(+)(in) = K(+)(out)</text>
        <dbReference type="Rhea" id="RHEA:29463"/>
        <dbReference type="ChEBI" id="CHEBI:29103"/>
    </reaction>
</comment>
<dbReference type="PANTHER" id="PTHR31462:SF5">
    <property type="entry name" value="ENDOSOMAL_LYSOSOMAL PROTON CHANNEL TMEM175"/>
    <property type="match status" value="1"/>
</dbReference>
<reference evidence="15" key="1">
    <citation type="submission" date="2016-06" db="EMBL/GenBank/DDBJ databases">
        <authorList>
            <person name="Varghese N."/>
            <person name="Submissions Spin"/>
        </authorList>
    </citation>
    <scope>NUCLEOTIDE SEQUENCE [LARGE SCALE GENOMIC DNA]</scope>
    <source>
        <strain evidence="15">DSM 43909</strain>
    </source>
</reference>
<keyword evidence="5 13" id="KW-0812">Transmembrane</keyword>
<dbReference type="GO" id="GO:0005267">
    <property type="term" value="F:potassium channel activity"/>
    <property type="evidence" value="ECO:0007669"/>
    <property type="project" value="UniProtKB-KW"/>
</dbReference>
<accession>A0A1C4ZQ04</accession>
<dbReference type="PANTHER" id="PTHR31462">
    <property type="entry name" value="ENDOSOMAL/LYSOSOMAL POTASSIUM CHANNEL TMEM175"/>
    <property type="match status" value="1"/>
</dbReference>
<name>A0A1C4ZQ04_MICVI</name>
<keyword evidence="6" id="KW-0631">Potassium channel</keyword>
<evidence type="ECO:0000256" key="6">
    <source>
        <dbReference type="ARBA" id="ARBA00022826"/>
    </source>
</evidence>
<dbReference type="Proteomes" id="UP000198242">
    <property type="component" value="Chromosome I"/>
</dbReference>
<keyword evidence="4" id="KW-0633">Potassium transport</keyword>